<comment type="caution">
    <text evidence="3">The sequence shown here is derived from an EMBL/GenBank/DDBJ whole genome shotgun (WGS) entry which is preliminary data.</text>
</comment>
<dbReference type="Proteomes" id="UP000018890">
    <property type="component" value="Unassembled WGS sequence"/>
</dbReference>
<accession>W4Q194</accession>
<feature type="region of interest" description="Disordered" evidence="2">
    <location>
        <begin position="208"/>
        <end position="229"/>
    </location>
</feature>
<feature type="coiled-coil region" evidence="1">
    <location>
        <begin position="128"/>
        <end position="162"/>
    </location>
</feature>
<keyword evidence="1" id="KW-0175">Coiled coil</keyword>
<protein>
    <submittedName>
        <fullName evidence="3">Uncharacterized protein</fullName>
    </submittedName>
</protein>
<dbReference type="RefSeq" id="WP_034744869.1">
    <property type="nucleotide sequence ID" value="NZ_BAUT01000015.1"/>
</dbReference>
<dbReference type="STRING" id="1236970.JCM9140_1872"/>
<gene>
    <name evidence="3" type="ORF">JCM9140_1872</name>
</gene>
<keyword evidence="4" id="KW-1185">Reference proteome</keyword>
<feature type="compositionally biased region" description="Basic and acidic residues" evidence="2">
    <location>
        <begin position="208"/>
        <end position="221"/>
    </location>
</feature>
<dbReference type="OrthoDB" id="2915149at2"/>
<evidence type="ECO:0000256" key="2">
    <source>
        <dbReference type="SAM" id="MobiDB-lite"/>
    </source>
</evidence>
<proteinExistence type="predicted"/>
<evidence type="ECO:0000313" key="4">
    <source>
        <dbReference type="Proteomes" id="UP000018890"/>
    </source>
</evidence>
<evidence type="ECO:0000256" key="1">
    <source>
        <dbReference type="SAM" id="Coils"/>
    </source>
</evidence>
<evidence type="ECO:0000313" key="3">
    <source>
        <dbReference type="EMBL" id="GAE25851.1"/>
    </source>
</evidence>
<reference evidence="3" key="1">
    <citation type="journal article" date="2014" name="Genome Announc.">
        <title>Draft Genome Sequences of Three Alkaliphilic Bacillus Strains, Bacillus wakoensis JCM 9140T, Bacillus akibai JCM 9157T, and Bacillus hemicellulosilyticus JCM 9152T.</title>
        <authorList>
            <person name="Yuki M."/>
            <person name="Oshima K."/>
            <person name="Suda W."/>
            <person name="Oshida Y."/>
            <person name="Kitamura K."/>
            <person name="Iida T."/>
            <person name="Hattori M."/>
            <person name="Ohkuma M."/>
        </authorList>
    </citation>
    <scope>NUCLEOTIDE SEQUENCE [LARGE SCALE GENOMIC DNA]</scope>
    <source>
        <strain evidence="3">JCM 9140</strain>
    </source>
</reference>
<dbReference type="EMBL" id="BAUT01000015">
    <property type="protein sequence ID" value="GAE25851.1"/>
    <property type="molecule type" value="Genomic_DNA"/>
</dbReference>
<organism evidence="3 4">
    <name type="scientific">Halalkalibacter wakoensis JCM 9140</name>
    <dbReference type="NCBI Taxonomy" id="1236970"/>
    <lineage>
        <taxon>Bacteria</taxon>
        <taxon>Bacillati</taxon>
        <taxon>Bacillota</taxon>
        <taxon>Bacilli</taxon>
        <taxon>Bacillales</taxon>
        <taxon>Bacillaceae</taxon>
        <taxon>Halalkalibacter</taxon>
    </lineage>
</organism>
<dbReference type="AlphaFoldDB" id="W4Q194"/>
<sequence length="229" mass="26610">MANKSAGRKPKLSETEVKKVIKMFKENVQPMGNINFSEIHRYSNQLYAEGEISASTSDSFWRKSGRPGRVEVEKANEIFSETVAISKGKEIRVPNVVDLVNKKYKNKDDLLKHLMFMEKQFHKSIAREEKLEKELLVLKETLQKTKTNLEEASEKNDKLQGLVYRLSRVLSDVSSEEIKKQTEYAMKTVFSTPAAFLKFEDKNKKREEPKILPFSKDEQKSKLSNRFRK</sequence>
<name>W4Q194_9BACI</name>